<sequence>MAVPTKEQVIEVLKPIQDPEIRLGIIDLGLVYDIDISDDGVVRVKMTLTTPACPYGEMLLSMAHREVEQLEGVTKVEIILVWDPPWDPKEMCSDFAKDALGIW</sequence>
<dbReference type="PANTHER" id="PTHR42831:SF1">
    <property type="entry name" value="FE-S PROTEIN MATURATION AUXILIARY FACTOR YITW"/>
    <property type="match status" value="1"/>
</dbReference>
<protein>
    <recommendedName>
        <fullName evidence="1">MIP18 family-like domain-containing protein</fullName>
    </recommendedName>
</protein>
<evidence type="ECO:0000313" key="2">
    <source>
        <dbReference type="EMBL" id="PWB69125.1"/>
    </source>
</evidence>
<dbReference type="AlphaFoldDB" id="A0A855WZJ9"/>
<organism evidence="2 3">
    <name type="scientific">candidate division GN15 bacterium</name>
    <dbReference type="NCBI Taxonomy" id="2072418"/>
    <lineage>
        <taxon>Bacteria</taxon>
        <taxon>candidate division GN15</taxon>
    </lineage>
</organism>
<gene>
    <name evidence="2" type="ORF">C3F09_10585</name>
</gene>
<dbReference type="EMBL" id="PQAP01000177">
    <property type="protein sequence ID" value="PWB69125.1"/>
    <property type="molecule type" value="Genomic_DNA"/>
</dbReference>
<proteinExistence type="predicted"/>
<dbReference type="Proteomes" id="UP000250918">
    <property type="component" value="Unassembled WGS sequence"/>
</dbReference>
<accession>A0A855WZJ9</accession>
<comment type="caution">
    <text evidence="2">The sequence shown here is derived from an EMBL/GenBank/DDBJ whole genome shotgun (WGS) entry which is preliminary data.</text>
</comment>
<name>A0A855WZJ9_9BACT</name>
<dbReference type="InterPro" id="IPR002744">
    <property type="entry name" value="MIP18-like"/>
</dbReference>
<reference evidence="2 3" key="1">
    <citation type="journal article" date="2018" name="ISME J.">
        <title>A methanotrophic archaeon couples anaerobic oxidation of methane to Fe(III) reduction.</title>
        <authorList>
            <person name="Cai C."/>
            <person name="Leu A.O."/>
            <person name="Xie G.J."/>
            <person name="Guo J."/>
            <person name="Feng Y."/>
            <person name="Zhao J.X."/>
            <person name="Tyson G.W."/>
            <person name="Yuan Z."/>
            <person name="Hu S."/>
        </authorList>
    </citation>
    <scope>NUCLEOTIDE SEQUENCE [LARGE SCALE GENOMIC DNA]</scope>
    <source>
        <strain evidence="2">FeB_12</strain>
    </source>
</reference>
<evidence type="ECO:0000259" key="1">
    <source>
        <dbReference type="Pfam" id="PF01883"/>
    </source>
</evidence>
<dbReference type="PANTHER" id="PTHR42831">
    <property type="entry name" value="FE-S PROTEIN MATURATION AUXILIARY FACTOR YITW"/>
    <property type="match status" value="1"/>
</dbReference>
<feature type="domain" description="MIP18 family-like" evidence="1">
    <location>
        <begin position="6"/>
        <end position="78"/>
    </location>
</feature>
<dbReference type="SUPFAM" id="SSF117916">
    <property type="entry name" value="Fe-S cluster assembly (FSCA) domain-like"/>
    <property type="match status" value="1"/>
</dbReference>
<dbReference type="Pfam" id="PF01883">
    <property type="entry name" value="FeS_assembly_P"/>
    <property type="match status" value="1"/>
</dbReference>
<evidence type="ECO:0000313" key="3">
    <source>
        <dbReference type="Proteomes" id="UP000250918"/>
    </source>
</evidence>
<dbReference type="Gene3D" id="3.30.300.130">
    <property type="entry name" value="Fe-S cluster assembly (FSCA)"/>
    <property type="match status" value="1"/>
</dbReference>
<dbReference type="InterPro" id="IPR034904">
    <property type="entry name" value="FSCA_dom_sf"/>
</dbReference>
<dbReference type="InterPro" id="IPR052339">
    <property type="entry name" value="Fe-S_Maturation_MIP18"/>
</dbReference>